<dbReference type="EMBL" id="KQ947410">
    <property type="protein sequence ID" value="KUJ19956.1"/>
    <property type="molecule type" value="Genomic_DNA"/>
</dbReference>
<dbReference type="OrthoDB" id="62120at2759"/>
<evidence type="ECO:0000256" key="6">
    <source>
        <dbReference type="ARBA" id="ARBA00023295"/>
    </source>
</evidence>
<dbReference type="RefSeq" id="XP_018074311.1">
    <property type="nucleotide sequence ID" value="XM_018216770.1"/>
</dbReference>
<organism evidence="12 13">
    <name type="scientific">Mollisia scopiformis</name>
    <name type="common">Conifer needle endophyte fungus</name>
    <name type="synonym">Phialocephala scopiformis</name>
    <dbReference type="NCBI Taxonomy" id="149040"/>
    <lineage>
        <taxon>Eukaryota</taxon>
        <taxon>Fungi</taxon>
        <taxon>Dikarya</taxon>
        <taxon>Ascomycota</taxon>
        <taxon>Pezizomycotina</taxon>
        <taxon>Leotiomycetes</taxon>
        <taxon>Helotiales</taxon>
        <taxon>Mollisiaceae</taxon>
        <taxon>Mollisia</taxon>
    </lineage>
</organism>
<dbReference type="InterPro" id="IPR017853">
    <property type="entry name" value="GH"/>
</dbReference>
<evidence type="ECO:0000259" key="11">
    <source>
        <dbReference type="Pfam" id="PF00150"/>
    </source>
</evidence>
<evidence type="ECO:0000313" key="13">
    <source>
        <dbReference type="Proteomes" id="UP000070700"/>
    </source>
</evidence>
<keyword evidence="3" id="KW-0964">Secreted</keyword>
<evidence type="ECO:0000256" key="9">
    <source>
        <dbReference type="ARBA" id="ARBA00038929"/>
    </source>
</evidence>
<keyword evidence="13" id="KW-1185">Reference proteome</keyword>
<dbReference type="InterPro" id="IPR001547">
    <property type="entry name" value="Glyco_hydro_5"/>
</dbReference>
<dbReference type="STRING" id="149040.A0A194XIJ9"/>
<evidence type="ECO:0000256" key="7">
    <source>
        <dbReference type="ARBA" id="ARBA00023316"/>
    </source>
</evidence>
<dbReference type="AlphaFoldDB" id="A0A194XIJ9"/>
<evidence type="ECO:0000256" key="1">
    <source>
        <dbReference type="ARBA" id="ARBA00004613"/>
    </source>
</evidence>
<dbReference type="SUPFAM" id="SSF51445">
    <property type="entry name" value="(Trans)glycosidases"/>
    <property type="match status" value="1"/>
</dbReference>
<dbReference type="Proteomes" id="UP000070700">
    <property type="component" value="Unassembled WGS sequence"/>
</dbReference>
<dbReference type="PANTHER" id="PTHR31297:SF1">
    <property type="entry name" value="GLUCAN 1,3-BETA-GLUCOSIDASE I_II-RELATED"/>
    <property type="match status" value="1"/>
</dbReference>
<dbReference type="Gene3D" id="3.20.20.80">
    <property type="entry name" value="Glycosidases"/>
    <property type="match status" value="1"/>
</dbReference>
<reference evidence="12 13" key="1">
    <citation type="submission" date="2015-10" db="EMBL/GenBank/DDBJ databases">
        <title>Full genome of DAOMC 229536 Phialocephala scopiformis, a fungal endophyte of spruce producing the potent anti-insectan compound rugulosin.</title>
        <authorList>
            <consortium name="DOE Joint Genome Institute"/>
            <person name="Walker A.K."/>
            <person name="Frasz S.L."/>
            <person name="Seifert K.A."/>
            <person name="Miller J.D."/>
            <person name="Mondo S.J."/>
            <person name="Labutti K."/>
            <person name="Lipzen A."/>
            <person name="Dockter R."/>
            <person name="Kennedy M."/>
            <person name="Grigoriev I.V."/>
            <person name="Spatafora J.W."/>
        </authorList>
    </citation>
    <scope>NUCLEOTIDE SEQUENCE [LARGE SCALE GENOMIC DNA]</scope>
    <source>
        <strain evidence="12 13">CBS 120377</strain>
    </source>
</reference>
<protein>
    <recommendedName>
        <fullName evidence="9">glucan 1,3-beta-glucosidase</fullName>
        <ecNumber evidence="9">3.2.1.58</ecNumber>
    </recommendedName>
</protein>
<name>A0A194XIJ9_MOLSC</name>
<dbReference type="InParanoid" id="A0A194XIJ9"/>
<evidence type="ECO:0000256" key="3">
    <source>
        <dbReference type="ARBA" id="ARBA00022525"/>
    </source>
</evidence>
<dbReference type="GO" id="GO:0004338">
    <property type="term" value="F:glucan exo-1,3-beta-glucosidase activity"/>
    <property type="evidence" value="ECO:0007669"/>
    <property type="project" value="UniProtKB-EC"/>
</dbReference>
<comment type="subcellular location">
    <subcellularLocation>
        <location evidence="1">Secreted</location>
    </subcellularLocation>
</comment>
<evidence type="ECO:0000256" key="5">
    <source>
        <dbReference type="ARBA" id="ARBA00022801"/>
    </source>
</evidence>
<dbReference type="EC" id="3.2.1.58" evidence="9"/>
<dbReference type="GO" id="GO:0009251">
    <property type="term" value="P:glucan catabolic process"/>
    <property type="evidence" value="ECO:0007669"/>
    <property type="project" value="TreeGrafter"/>
</dbReference>
<accession>A0A194XIJ9</accession>
<dbReference type="Pfam" id="PF00150">
    <property type="entry name" value="Cellulase"/>
    <property type="match status" value="1"/>
</dbReference>
<dbReference type="PANTHER" id="PTHR31297">
    <property type="entry name" value="GLUCAN ENDO-1,6-BETA-GLUCOSIDASE B"/>
    <property type="match status" value="1"/>
</dbReference>
<keyword evidence="7" id="KW-0961">Cell wall biogenesis/degradation</keyword>
<evidence type="ECO:0000256" key="4">
    <source>
        <dbReference type="ARBA" id="ARBA00022729"/>
    </source>
</evidence>
<dbReference type="InterPro" id="IPR050386">
    <property type="entry name" value="Glycosyl_hydrolase_5"/>
</dbReference>
<evidence type="ECO:0000256" key="2">
    <source>
        <dbReference type="ARBA" id="ARBA00005641"/>
    </source>
</evidence>
<dbReference type="PROSITE" id="PS00659">
    <property type="entry name" value="GLYCOSYL_HYDROL_F5"/>
    <property type="match status" value="1"/>
</dbReference>
<comment type="catalytic activity">
    <reaction evidence="8">
        <text>Successive hydrolysis of beta-D-glucose units from the non-reducing ends of (1-&gt;3)-beta-D-glucans, releasing alpha-glucose.</text>
        <dbReference type="EC" id="3.2.1.58"/>
    </reaction>
</comment>
<dbReference type="KEGG" id="psco:LY89DRAFT_695559"/>
<dbReference type="InterPro" id="IPR018087">
    <property type="entry name" value="Glyco_hydro_5_CS"/>
</dbReference>
<gene>
    <name evidence="12" type="ORF">LY89DRAFT_695559</name>
</gene>
<sequence length="322" mass="34483">MDSDAFTGDFANAADQYTFDSISGASSALQQHWSTYYTESDIQALAATGLNALRIPIGYWAYNNTGTPYLTGADAYLDQAITWARAAGMYVWVDCHGSPGSQNGFDNSGHAGSVDWQTDANLAASIAVLETMAKKYGAMEYADVVVGLEMTNEPISYGNNQFSVTQSWAQKAYSSVKAVIENPSLVVVMHDAFQGATAWTNVASTLIGDGKKTFGIDTHLYQLYTDADNALTQAEHITEACNWATDLALANAVMPTYVGEFSAATNVCVNPDGTTTAGTTCAVTGCQCQSADFDDLNAAMVKQMRMFVEAQLDVFEGSARKF</sequence>
<feature type="domain" description="Glycoside hydrolase family 5" evidence="11">
    <location>
        <begin position="27"/>
        <end position="265"/>
    </location>
</feature>
<proteinExistence type="inferred from homology"/>
<keyword evidence="6 10" id="KW-0326">Glycosidase</keyword>
<evidence type="ECO:0000256" key="10">
    <source>
        <dbReference type="RuleBase" id="RU361153"/>
    </source>
</evidence>
<evidence type="ECO:0000256" key="8">
    <source>
        <dbReference type="ARBA" id="ARBA00036824"/>
    </source>
</evidence>
<comment type="similarity">
    <text evidence="2 10">Belongs to the glycosyl hydrolase 5 (cellulase A) family.</text>
</comment>
<dbReference type="GO" id="GO:0071555">
    <property type="term" value="P:cell wall organization"/>
    <property type="evidence" value="ECO:0007669"/>
    <property type="project" value="UniProtKB-KW"/>
</dbReference>
<keyword evidence="5 10" id="KW-0378">Hydrolase</keyword>
<evidence type="ECO:0000313" key="12">
    <source>
        <dbReference type="EMBL" id="KUJ19956.1"/>
    </source>
</evidence>
<dbReference type="GO" id="GO:0005576">
    <property type="term" value="C:extracellular region"/>
    <property type="evidence" value="ECO:0007669"/>
    <property type="project" value="UniProtKB-SubCell"/>
</dbReference>
<dbReference type="GeneID" id="28826496"/>
<dbReference type="GO" id="GO:0009986">
    <property type="term" value="C:cell surface"/>
    <property type="evidence" value="ECO:0007669"/>
    <property type="project" value="TreeGrafter"/>
</dbReference>
<keyword evidence="4" id="KW-0732">Signal</keyword>